<dbReference type="Proteomes" id="UP000813462">
    <property type="component" value="Unassembled WGS sequence"/>
</dbReference>
<keyword evidence="7" id="KW-0677">Repeat</keyword>
<evidence type="ECO:0000256" key="9">
    <source>
        <dbReference type="ARBA" id="ARBA00022840"/>
    </source>
</evidence>
<keyword evidence="6" id="KW-0732">Signal</keyword>
<accession>A0A978VCN6</accession>
<keyword evidence="10" id="KW-0675">Receptor</keyword>
<name>A0A978VCN6_ZIZJJ</name>
<protein>
    <recommendedName>
        <fullName evidence="2">non-specific serine/threonine protein kinase</fullName>
        <ecNumber evidence="2">2.7.11.1</ecNumber>
    </recommendedName>
</protein>
<evidence type="ECO:0000256" key="8">
    <source>
        <dbReference type="ARBA" id="ARBA00022741"/>
    </source>
</evidence>
<evidence type="ECO:0000256" key="3">
    <source>
        <dbReference type="ARBA" id="ARBA00022527"/>
    </source>
</evidence>
<evidence type="ECO:0000256" key="1">
    <source>
        <dbReference type="ARBA" id="ARBA00004479"/>
    </source>
</evidence>
<evidence type="ECO:0000256" key="12">
    <source>
        <dbReference type="ARBA" id="ARBA00047899"/>
    </source>
</evidence>
<dbReference type="Pfam" id="PF23598">
    <property type="entry name" value="LRR_14"/>
    <property type="match status" value="1"/>
</dbReference>
<dbReference type="AlphaFoldDB" id="A0A978VCN6"/>
<keyword evidence="4" id="KW-0597">Phosphoprotein</keyword>
<comment type="caution">
    <text evidence="16">The sequence shown here is derived from an EMBL/GenBank/DDBJ whole genome shotgun (WGS) entry which is preliminary data.</text>
</comment>
<evidence type="ECO:0000313" key="16">
    <source>
        <dbReference type="EMBL" id="KAH7528125.1"/>
    </source>
</evidence>
<evidence type="ECO:0000256" key="7">
    <source>
        <dbReference type="ARBA" id="ARBA00022737"/>
    </source>
</evidence>
<comment type="catalytic activity">
    <reaction evidence="13">
        <text>L-seryl-[protein] + ATP = O-phospho-L-seryl-[protein] + ADP + H(+)</text>
        <dbReference type="Rhea" id="RHEA:17989"/>
        <dbReference type="Rhea" id="RHEA-COMP:9863"/>
        <dbReference type="Rhea" id="RHEA-COMP:11604"/>
        <dbReference type="ChEBI" id="CHEBI:15378"/>
        <dbReference type="ChEBI" id="CHEBI:29999"/>
        <dbReference type="ChEBI" id="CHEBI:30616"/>
        <dbReference type="ChEBI" id="CHEBI:83421"/>
        <dbReference type="ChEBI" id="CHEBI:456216"/>
        <dbReference type="EC" id="2.7.11.1"/>
    </reaction>
</comment>
<feature type="domain" description="Disease resistance R13L4/SHOC-2-like LRR" evidence="15">
    <location>
        <begin position="331"/>
        <end position="487"/>
    </location>
</feature>
<dbReference type="InterPro" id="IPR032675">
    <property type="entry name" value="LRR_dom_sf"/>
</dbReference>
<dbReference type="GO" id="GO:0004674">
    <property type="term" value="F:protein serine/threonine kinase activity"/>
    <property type="evidence" value="ECO:0007669"/>
    <property type="project" value="UniProtKB-KW"/>
</dbReference>
<dbReference type="InterPro" id="IPR021720">
    <property type="entry name" value="Malectin_dom"/>
</dbReference>
<dbReference type="GO" id="GO:0005524">
    <property type="term" value="F:ATP binding"/>
    <property type="evidence" value="ECO:0007669"/>
    <property type="project" value="UniProtKB-KW"/>
</dbReference>
<keyword evidence="9" id="KW-0067">ATP-binding</keyword>
<dbReference type="InterPro" id="IPR011009">
    <property type="entry name" value="Kinase-like_dom_sf"/>
</dbReference>
<organism evidence="16 17">
    <name type="scientific">Ziziphus jujuba var. spinosa</name>
    <dbReference type="NCBI Taxonomy" id="714518"/>
    <lineage>
        <taxon>Eukaryota</taxon>
        <taxon>Viridiplantae</taxon>
        <taxon>Streptophyta</taxon>
        <taxon>Embryophyta</taxon>
        <taxon>Tracheophyta</taxon>
        <taxon>Spermatophyta</taxon>
        <taxon>Magnoliopsida</taxon>
        <taxon>eudicotyledons</taxon>
        <taxon>Gunneridae</taxon>
        <taxon>Pentapetalae</taxon>
        <taxon>rosids</taxon>
        <taxon>fabids</taxon>
        <taxon>Rosales</taxon>
        <taxon>Rhamnaceae</taxon>
        <taxon>Paliureae</taxon>
        <taxon>Ziziphus</taxon>
    </lineage>
</organism>
<evidence type="ECO:0000313" key="17">
    <source>
        <dbReference type="Proteomes" id="UP000813462"/>
    </source>
</evidence>
<keyword evidence="3" id="KW-0723">Serine/threonine-protein kinase</keyword>
<dbReference type="Pfam" id="PF00560">
    <property type="entry name" value="LRR_1"/>
    <property type="match status" value="1"/>
</dbReference>
<evidence type="ECO:0000256" key="5">
    <source>
        <dbReference type="ARBA" id="ARBA00022679"/>
    </source>
</evidence>
<dbReference type="Gene3D" id="2.60.120.430">
    <property type="entry name" value="Galactose-binding lectin"/>
    <property type="match status" value="2"/>
</dbReference>
<dbReference type="Gene3D" id="3.80.10.10">
    <property type="entry name" value="Ribonuclease Inhibitor"/>
    <property type="match status" value="1"/>
</dbReference>
<dbReference type="SUPFAM" id="SSF52058">
    <property type="entry name" value="L domain-like"/>
    <property type="match status" value="1"/>
</dbReference>
<dbReference type="InterPro" id="IPR051824">
    <property type="entry name" value="LRR_Rcpt-Like_S/T_Kinase"/>
</dbReference>
<evidence type="ECO:0000259" key="14">
    <source>
        <dbReference type="Pfam" id="PF11721"/>
    </source>
</evidence>
<dbReference type="InterPro" id="IPR055414">
    <property type="entry name" value="LRR_R13L4/SHOC2-like"/>
</dbReference>
<dbReference type="SUPFAM" id="SSF56112">
    <property type="entry name" value="Protein kinase-like (PK-like)"/>
    <property type="match status" value="2"/>
</dbReference>
<sequence length="888" mass="99100">MVFTGCCGRCINWSVTKRTGKPFCFIFLVGYAYLQPVIYHLDKKLAINCGGQEIISSDHFVYERDDETLGPATYFVSNSKRWAVSNVGHFTGKNNPPYIYFSPRQFAKTLDSELFQTSRLSASSLRYDGLGLENGNYNMNLHGYLAPEDAMHGHLTDKTDVFAFGVVAIEIVSGRANSDSNLDEEKTYLLGWWNATDNTYNRSISGEQCSGAAVDPYPLISRDYKVFIKCDCSYGNGSLCHIVHLTVTEMDVAGPIPEELWTLSYLFHLDLSKNYLSGSLSPSIGNLTRLKYLNVGTNALSGELPKEMGKLTNLLFLSIAENYFSGPLPSELGNLSKLQELYINSSGVSGEIPSTFANLQNLETVWASDTELTGRVPDFIGNWLKLKSLRLQGNAFEGSIPLTFSALASLLELRVSDLTNGNSSLEFIKDMKNLTVLVLRNNNISNSIPSSLGEYQKLSELDLSYNNLAGNIPSWVNQRNLELVDCCTDLPYDGHNISVWTSSLKCLQQNFRCNQGHETYKILAINYGGQEIISSDRLVYERDNEILGPATYFISNSKRWAVCNVGHFTGKTNPYISFSPRQFTKTLDSELFQTSRLSASSVRYYVLGLENGNYTVNLQFAEVAFDDSSSWRSLGRRVFDIYIQGRLVLKNFNIRKEADGIASQSVHMIFKAQGTLRDGRVVAVKQLSETSHQGKNQFVTEIATISAVQHQYAMRGHLTDKTDVFAFGVVALEILSGRANSDSNLDEEKTYLLGWAWNLYIEKKEVELVDSALLSEFNEQEVRRVIRIALLCTQSSPSLRPSMSRVVAMLSGDVQASTTISKPGYLTDYWKSDHLSSQMSDSTAAKRTNISSYNDNASTSTTMVDDAERSFVNSNQYSMFYSSISEGR</sequence>
<evidence type="ECO:0000256" key="10">
    <source>
        <dbReference type="ARBA" id="ARBA00023170"/>
    </source>
</evidence>
<dbReference type="PANTHER" id="PTHR48006:SF62">
    <property type="entry name" value="LEUCINE-RICH REPEAT TRANSMEMBRANE PROTEIN KINASE"/>
    <property type="match status" value="1"/>
</dbReference>
<reference evidence="16" key="1">
    <citation type="journal article" date="2021" name="Front. Plant Sci.">
        <title>Chromosome-Scale Genome Assembly for Chinese Sour Jujube and Insights Into Its Genome Evolution and Domestication Signature.</title>
        <authorList>
            <person name="Shen L.-Y."/>
            <person name="Luo H."/>
            <person name="Wang X.-L."/>
            <person name="Wang X.-M."/>
            <person name="Qiu X.-J."/>
            <person name="Liu H."/>
            <person name="Zhou S.-S."/>
            <person name="Jia K.-H."/>
            <person name="Nie S."/>
            <person name="Bao Y.-T."/>
            <person name="Zhang R.-G."/>
            <person name="Yun Q.-Z."/>
            <person name="Chai Y.-H."/>
            <person name="Lu J.-Y."/>
            <person name="Li Y."/>
            <person name="Zhao S.-W."/>
            <person name="Mao J.-F."/>
            <person name="Jia S.-G."/>
            <person name="Mao Y.-M."/>
        </authorList>
    </citation>
    <scope>NUCLEOTIDE SEQUENCE</scope>
    <source>
        <strain evidence="16">AT0</strain>
        <tissue evidence="16">Leaf</tissue>
    </source>
</reference>
<dbReference type="PANTHER" id="PTHR48006">
    <property type="entry name" value="LEUCINE-RICH REPEAT-CONTAINING PROTEIN DDB_G0281931-RELATED"/>
    <property type="match status" value="1"/>
</dbReference>
<dbReference type="Pfam" id="PF11721">
    <property type="entry name" value="Malectin"/>
    <property type="match status" value="2"/>
</dbReference>
<feature type="domain" description="Malectin" evidence="14">
    <location>
        <begin position="45"/>
        <end position="142"/>
    </location>
</feature>
<keyword evidence="5" id="KW-0808">Transferase</keyword>
<feature type="domain" description="Malectin" evidence="14">
    <location>
        <begin position="522"/>
        <end position="672"/>
    </location>
</feature>
<evidence type="ECO:0000259" key="15">
    <source>
        <dbReference type="Pfam" id="PF23598"/>
    </source>
</evidence>
<dbReference type="FunFam" id="3.80.10.10:FF:001380">
    <property type="entry name" value="Os05g0256100 protein"/>
    <property type="match status" value="1"/>
</dbReference>
<comment type="catalytic activity">
    <reaction evidence="12">
        <text>L-threonyl-[protein] + ATP = O-phospho-L-threonyl-[protein] + ADP + H(+)</text>
        <dbReference type="Rhea" id="RHEA:46608"/>
        <dbReference type="Rhea" id="RHEA-COMP:11060"/>
        <dbReference type="Rhea" id="RHEA-COMP:11605"/>
        <dbReference type="ChEBI" id="CHEBI:15378"/>
        <dbReference type="ChEBI" id="CHEBI:30013"/>
        <dbReference type="ChEBI" id="CHEBI:30616"/>
        <dbReference type="ChEBI" id="CHEBI:61977"/>
        <dbReference type="ChEBI" id="CHEBI:456216"/>
        <dbReference type="EC" id="2.7.11.1"/>
    </reaction>
</comment>
<evidence type="ECO:0000256" key="4">
    <source>
        <dbReference type="ARBA" id="ARBA00022553"/>
    </source>
</evidence>
<keyword evidence="8" id="KW-0547">Nucleotide-binding</keyword>
<evidence type="ECO:0000256" key="2">
    <source>
        <dbReference type="ARBA" id="ARBA00012513"/>
    </source>
</evidence>
<dbReference type="EC" id="2.7.11.1" evidence="2"/>
<dbReference type="Gene3D" id="1.10.510.10">
    <property type="entry name" value="Transferase(Phosphotransferase) domain 1"/>
    <property type="match status" value="1"/>
</dbReference>
<dbReference type="GO" id="GO:0005886">
    <property type="term" value="C:plasma membrane"/>
    <property type="evidence" value="ECO:0007669"/>
    <property type="project" value="TreeGrafter"/>
</dbReference>
<comment type="subcellular location">
    <subcellularLocation>
        <location evidence="1">Membrane</location>
        <topology evidence="1">Single-pass type I membrane protein</topology>
    </subcellularLocation>
</comment>
<proteinExistence type="predicted"/>
<evidence type="ECO:0000256" key="11">
    <source>
        <dbReference type="ARBA" id="ARBA00023180"/>
    </source>
</evidence>
<keyword evidence="3" id="KW-0418">Kinase</keyword>
<evidence type="ECO:0000256" key="6">
    <source>
        <dbReference type="ARBA" id="ARBA00022729"/>
    </source>
</evidence>
<gene>
    <name evidence="16" type="ORF">FEM48_Zijuj05G0038600</name>
</gene>
<keyword evidence="11" id="KW-0325">Glycoprotein</keyword>
<dbReference type="EMBL" id="JAEACU010000005">
    <property type="protein sequence ID" value="KAH7528125.1"/>
    <property type="molecule type" value="Genomic_DNA"/>
</dbReference>
<evidence type="ECO:0000256" key="13">
    <source>
        <dbReference type="ARBA" id="ARBA00048679"/>
    </source>
</evidence>
<dbReference type="InterPro" id="IPR001611">
    <property type="entry name" value="Leu-rich_rpt"/>
</dbReference>